<gene>
    <name evidence="1" type="ORF">Enr10x_59220</name>
</gene>
<reference evidence="1 2" key="1">
    <citation type="submission" date="2019-03" db="EMBL/GenBank/DDBJ databases">
        <title>Deep-cultivation of Planctomycetes and their phenomic and genomic characterization uncovers novel biology.</title>
        <authorList>
            <person name="Wiegand S."/>
            <person name="Jogler M."/>
            <person name="Boedeker C."/>
            <person name="Pinto D."/>
            <person name="Vollmers J."/>
            <person name="Rivas-Marin E."/>
            <person name="Kohn T."/>
            <person name="Peeters S.H."/>
            <person name="Heuer A."/>
            <person name="Rast P."/>
            <person name="Oberbeckmann S."/>
            <person name="Bunk B."/>
            <person name="Jeske O."/>
            <person name="Meyerdierks A."/>
            <person name="Storesund J.E."/>
            <person name="Kallscheuer N."/>
            <person name="Luecker S."/>
            <person name="Lage O.M."/>
            <person name="Pohl T."/>
            <person name="Merkel B.J."/>
            <person name="Hornburger P."/>
            <person name="Mueller R.-W."/>
            <person name="Bruemmer F."/>
            <person name="Labrenz M."/>
            <person name="Spormann A.M."/>
            <person name="Op den Camp H."/>
            <person name="Overmann J."/>
            <person name="Amann R."/>
            <person name="Jetten M.S.M."/>
            <person name="Mascher T."/>
            <person name="Medema M.H."/>
            <person name="Devos D.P."/>
            <person name="Kaster A.-K."/>
            <person name="Ovreas L."/>
            <person name="Rohde M."/>
            <person name="Galperin M.Y."/>
            <person name="Jogler C."/>
        </authorList>
    </citation>
    <scope>NUCLEOTIDE SEQUENCE [LARGE SCALE GENOMIC DNA]</scope>
    <source>
        <strain evidence="1 2">Enr10</strain>
    </source>
</reference>
<dbReference type="EMBL" id="CP037421">
    <property type="protein sequence ID" value="QDT30554.1"/>
    <property type="molecule type" value="Genomic_DNA"/>
</dbReference>
<dbReference type="Proteomes" id="UP000315647">
    <property type="component" value="Chromosome"/>
</dbReference>
<evidence type="ECO:0000313" key="1">
    <source>
        <dbReference type="EMBL" id="QDT30554.1"/>
    </source>
</evidence>
<proteinExistence type="predicted"/>
<accession>A0A517QG04</accession>
<evidence type="ECO:0000313" key="2">
    <source>
        <dbReference type="Proteomes" id="UP000315647"/>
    </source>
</evidence>
<dbReference type="AlphaFoldDB" id="A0A517QG04"/>
<sequence>MFIRPVSCPVSENVFRPMSRDSFNHVSSASRDLADDIIRRVANLVSEAEAATKPLELDPYRSQLFELFVMADAAGFVAEDAEIDLTADNLCRELASLWDLTEATQDAMSSQSKIPSEQLGKLRALWSVLRLWMEWDYAWKRWEEFHPRDGK</sequence>
<name>A0A517QG04_9PLAN</name>
<protein>
    <submittedName>
        <fullName evidence="1">Uncharacterized protein</fullName>
    </submittedName>
</protein>
<organism evidence="1 2">
    <name type="scientific">Gimesia panareensis</name>
    <dbReference type="NCBI Taxonomy" id="2527978"/>
    <lineage>
        <taxon>Bacteria</taxon>
        <taxon>Pseudomonadati</taxon>
        <taxon>Planctomycetota</taxon>
        <taxon>Planctomycetia</taxon>
        <taxon>Planctomycetales</taxon>
        <taxon>Planctomycetaceae</taxon>
        <taxon>Gimesia</taxon>
    </lineage>
</organism>
<keyword evidence="2" id="KW-1185">Reference proteome</keyword>